<keyword evidence="5" id="KW-1185">Reference proteome</keyword>
<gene>
    <name evidence="4" type="ORF">ACFQV2_23750</name>
</gene>
<evidence type="ECO:0000256" key="2">
    <source>
        <dbReference type="SAM" id="Phobius"/>
    </source>
</evidence>
<reference evidence="5" key="1">
    <citation type="journal article" date="2019" name="Int. J. Syst. Evol. Microbiol.">
        <title>The Global Catalogue of Microorganisms (GCM) 10K type strain sequencing project: providing services to taxonomists for standard genome sequencing and annotation.</title>
        <authorList>
            <consortium name="The Broad Institute Genomics Platform"/>
            <consortium name="The Broad Institute Genome Sequencing Center for Infectious Disease"/>
            <person name="Wu L."/>
            <person name="Ma J."/>
        </authorList>
    </citation>
    <scope>NUCLEOTIDE SEQUENCE [LARGE SCALE GENOMIC DNA]</scope>
    <source>
        <strain evidence="5">JCM 17695</strain>
    </source>
</reference>
<dbReference type="GO" id="GO:0016746">
    <property type="term" value="F:acyltransferase activity"/>
    <property type="evidence" value="ECO:0007669"/>
    <property type="project" value="UniProtKB-KW"/>
</dbReference>
<feature type="transmembrane region" description="Helical" evidence="2">
    <location>
        <begin position="85"/>
        <end position="106"/>
    </location>
</feature>
<feature type="transmembrane region" description="Helical" evidence="2">
    <location>
        <begin position="40"/>
        <end position="65"/>
    </location>
</feature>
<dbReference type="Pfam" id="PF01757">
    <property type="entry name" value="Acyl_transf_3"/>
    <property type="match status" value="1"/>
</dbReference>
<feature type="transmembrane region" description="Helical" evidence="2">
    <location>
        <begin position="12"/>
        <end position="28"/>
    </location>
</feature>
<keyword evidence="2" id="KW-0472">Membrane</keyword>
<dbReference type="EMBL" id="JBHTEY010000004">
    <property type="protein sequence ID" value="MFC7616041.1"/>
    <property type="molecule type" value="Genomic_DNA"/>
</dbReference>
<feature type="transmembrane region" description="Helical" evidence="2">
    <location>
        <begin position="187"/>
        <end position="212"/>
    </location>
</feature>
<evidence type="ECO:0000313" key="4">
    <source>
        <dbReference type="EMBL" id="MFC7616041.1"/>
    </source>
</evidence>
<feature type="transmembrane region" description="Helical" evidence="2">
    <location>
        <begin position="132"/>
        <end position="151"/>
    </location>
</feature>
<sequence length="302" mass="32756">MPKTKRKVSWDVVRVVAVLSVVVGHITRQGPIDHPELGPFAVYLPLLFGANTLLVVSAFFICVTVRRGRTGRWLGHRLARVVPPYLFAVVVTYLVLRTVTPVFGWYTPTPRDLAANLLMVQAWSPDFHYIDASYWTMPAQVLAFACAALLAPRRWLRGPALTGLLWALILVPVAWAEINRRNPDAELLHAMFSGLTLHRAALFGIGVVVYLWTRERLSGRHVAAYVLATLAALEYHTESADTPSTIAFGIALTALAAAAAGRTGTSGRWPGRSPGSPGSRSASTSSTRNSATSSRASSCGWA</sequence>
<feature type="domain" description="Acyltransferase 3" evidence="3">
    <location>
        <begin position="9"/>
        <end position="232"/>
    </location>
</feature>
<feature type="transmembrane region" description="Helical" evidence="2">
    <location>
        <begin position="158"/>
        <end position="175"/>
    </location>
</feature>
<dbReference type="InterPro" id="IPR002656">
    <property type="entry name" value="Acyl_transf_3_dom"/>
</dbReference>
<proteinExistence type="predicted"/>
<keyword evidence="4" id="KW-0808">Transferase</keyword>
<feature type="region of interest" description="Disordered" evidence="1">
    <location>
        <begin position="263"/>
        <end position="302"/>
    </location>
</feature>
<name>A0ABW2TTA4_9PSEU</name>
<evidence type="ECO:0000259" key="3">
    <source>
        <dbReference type="Pfam" id="PF01757"/>
    </source>
</evidence>
<dbReference type="Proteomes" id="UP001596512">
    <property type="component" value="Unassembled WGS sequence"/>
</dbReference>
<protein>
    <submittedName>
        <fullName evidence="4">Acyltransferase family protein</fullName>
    </submittedName>
</protein>
<accession>A0ABW2TTA4</accession>
<evidence type="ECO:0000256" key="1">
    <source>
        <dbReference type="SAM" id="MobiDB-lite"/>
    </source>
</evidence>
<organism evidence="4 5">
    <name type="scientific">Actinokineospora soli</name>
    <dbReference type="NCBI Taxonomy" id="1048753"/>
    <lineage>
        <taxon>Bacteria</taxon>
        <taxon>Bacillati</taxon>
        <taxon>Actinomycetota</taxon>
        <taxon>Actinomycetes</taxon>
        <taxon>Pseudonocardiales</taxon>
        <taxon>Pseudonocardiaceae</taxon>
        <taxon>Actinokineospora</taxon>
    </lineage>
</organism>
<comment type="caution">
    <text evidence="4">The sequence shown here is derived from an EMBL/GenBank/DDBJ whole genome shotgun (WGS) entry which is preliminary data.</text>
</comment>
<keyword evidence="4" id="KW-0012">Acyltransferase</keyword>
<keyword evidence="2" id="KW-1133">Transmembrane helix</keyword>
<evidence type="ECO:0000313" key="5">
    <source>
        <dbReference type="Proteomes" id="UP001596512"/>
    </source>
</evidence>
<keyword evidence="2" id="KW-0812">Transmembrane</keyword>